<comment type="similarity">
    <text evidence="1">Belongs to the outer membrane OOP (TC 1.B.6) superfamily. OmpA family.</text>
</comment>
<keyword evidence="4" id="KW-1133">Transmembrane helix</keyword>
<dbReference type="Proteomes" id="UP001065322">
    <property type="component" value="Chromosome"/>
</dbReference>
<evidence type="ECO:0000313" key="6">
    <source>
        <dbReference type="EMBL" id="UXD86466.1"/>
    </source>
</evidence>
<dbReference type="SUPFAM" id="SSF54236">
    <property type="entry name" value="Ubiquitin-like"/>
    <property type="match status" value="1"/>
</dbReference>
<keyword evidence="2" id="KW-0626">Porin</keyword>
<name>A0ABY6A621_9GAMM</name>
<keyword evidence="2" id="KW-0813">Transport</keyword>
<dbReference type="PANTHER" id="PTHR10666">
    <property type="entry name" value="UBIQUITIN"/>
    <property type="match status" value="1"/>
</dbReference>
<dbReference type="InterPro" id="IPR029071">
    <property type="entry name" value="Ubiquitin-like_domsf"/>
</dbReference>
<dbReference type="PRINTS" id="PR00348">
    <property type="entry name" value="UBIQUITIN"/>
</dbReference>
<keyword evidence="2" id="KW-0406">Ion transport</keyword>
<dbReference type="Gene3D" id="2.40.160.20">
    <property type="match status" value="1"/>
</dbReference>
<accession>A0ABY6A621</accession>
<reference evidence="7" key="1">
    <citation type="submission" date="2020-06" db="EMBL/GenBank/DDBJ databases">
        <title>Thalassolituus marinus alknpb1M-1, a hydrocarbon-degrading bacterium isolated from the deep-sea overlying water using an in-situ strategy from the South China Sea basin.</title>
        <authorList>
            <person name="Dong C."/>
            <person name="Chen Y."/>
            <person name="Shao Z."/>
        </authorList>
    </citation>
    <scope>NUCLEOTIDE SEQUENCE [LARGE SCALE GENOMIC DNA]</scope>
    <source>
        <strain evidence="7">alknpb1M-1</strain>
    </source>
</reference>
<evidence type="ECO:0000256" key="3">
    <source>
        <dbReference type="SAM" id="MobiDB-lite"/>
    </source>
</evidence>
<dbReference type="NCBIfam" id="NF041766">
    <property type="entry name" value="choice_anch_U"/>
    <property type="match status" value="1"/>
</dbReference>
<dbReference type="InterPro" id="IPR038081">
    <property type="entry name" value="CalX-like_sf"/>
</dbReference>
<proteinExistence type="inferred from homology"/>
<sequence>MAKQCLTRFSAKFALMFMIMLFSVPTMAMQIFVKTPAGKTLTLDVEASDSIENVKAKIQDKEGIPPDQQSLIFAGKMLEDGRSLSDYNIRKESTLHLLIKSPISFTLEETVTLNASGLLTQLPENLVSAHDSDGTALPVQHDLSSEWLAPGQHILTWTAEDGLGNQAQQLQTLNILPLANWAPDQRTNEGKQVKVALHLNGDAPAYPVEATFSISGTSVYNDDHNAQAGTLVINSGRYGELNIDITADASAENLETLIITLDTISAASKGAKTRHTVYIDEASQAASIQLTAAANSTPSRPQQLFTPDSGLITVSATFSDSGSSHTLEWDSGVIRGEVSANRFQFDAAQLSPGSYAIQVEVLDDSAAPQYRSAALILTLVEQLPVLNAGTDSDGDGIDDASEGAGDSDGDGIPDFADATSASNLLAMYPLHNAPAAGAWFVETEPGLHIALNVYGADSGEYSPLLDPARPELTDNGYQYASGVFDFVVSNMPLAGEAVSIVMPQLAPLPERASYRKYLNGRWYNYSEDSNNRLQSAPGEAGLCPPPGDSRYQDGLNAGHHCVQLTIEDGGPNDADGEINGRIVDPGGITTSRTSVHTRAAAGSLAWPWAVLLSFIGLLRHRKAQASAVLALLLVSGVSSADSRAVPAKIADNLYLSLSGGIAHSPMRRQDIRQQLAQYNDDVQLESSDATQSAGSIGLGYRFNERLSAGLSYTDLGQVDLQLSSRDAIRRLTAVHPEGGHGIALSGAWDYPLSGLLYVRARLGLFHWQASYRSITAPGDRTENLSDSGTDVYWGIGTKYQLRPDFGLTTEVQRFEFDNQPRHYAGIGIEWHFMAPAGH</sequence>
<dbReference type="SMART" id="SM00213">
    <property type="entry name" value="UBQ"/>
    <property type="match status" value="1"/>
</dbReference>
<evidence type="ECO:0000313" key="7">
    <source>
        <dbReference type="Proteomes" id="UP001065322"/>
    </source>
</evidence>
<dbReference type="RefSeq" id="WP_260998423.1">
    <property type="nucleotide sequence ID" value="NZ_CP054475.1"/>
</dbReference>
<dbReference type="EMBL" id="CP054475">
    <property type="protein sequence ID" value="UXD86466.1"/>
    <property type="molecule type" value="Genomic_DNA"/>
</dbReference>
<dbReference type="InterPro" id="IPR050158">
    <property type="entry name" value="Ubiquitin_ubiquitin-like"/>
</dbReference>
<dbReference type="InterPro" id="IPR000626">
    <property type="entry name" value="Ubiquitin-like_dom"/>
</dbReference>
<dbReference type="Pfam" id="PF01389">
    <property type="entry name" value="OmpA_membrane"/>
    <property type="match status" value="1"/>
</dbReference>
<feature type="compositionally biased region" description="Acidic residues" evidence="3">
    <location>
        <begin position="392"/>
        <end position="409"/>
    </location>
</feature>
<gene>
    <name evidence="6" type="ORF">HUF19_02960</name>
</gene>
<keyword evidence="4" id="KW-0472">Membrane</keyword>
<feature type="region of interest" description="Disordered" evidence="3">
    <location>
        <begin position="390"/>
        <end position="409"/>
    </location>
</feature>
<dbReference type="InterPro" id="IPR019956">
    <property type="entry name" value="Ubiquitin_dom"/>
</dbReference>
<dbReference type="Gene3D" id="3.10.20.90">
    <property type="entry name" value="Phosphatidylinositol 3-kinase Catalytic Subunit, Chain A, domain 1"/>
    <property type="match status" value="1"/>
</dbReference>
<evidence type="ECO:0000256" key="1">
    <source>
        <dbReference type="ARBA" id="ARBA00005710"/>
    </source>
</evidence>
<dbReference type="InterPro" id="IPR053784">
    <property type="entry name" value="Choice_anch_U_dom"/>
</dbReference>
<dbReference type="InterPro" id="IPR000498">
    <property type="entry name" value="OmpA-like_TM_dom"/>
</dbReference>
<keyword evidence="7" id="KW-1185">Reference proteome</keyword>
<dbReference type="InterPro" id="IPR019954">
    <property type="entry name" value="Ubiquitin_CS"/>
</dbReference>
<dbReference type="PROSITE" id="PS00299">
    <property type="entry name" value="UBIQUITIN_1"/>
    <property type="match status" value="1"/>
</dbReference>
<evidence type="ECO:0000256" key="2">
    <source>
        <dbReference type="ARBA" id="ARBA00023114"/>
    </source>
</evidence>
<dbReference type="InterPro" id="IPR011250">
    <property type="entry name" value="OMP/PagP_B-barrel"/>
</dbReference>
<dbReference type="CDD" id="cd01803">
    <property type="entry name" value="Ubl_ubiquitin"/>
    <property type="match status" value="1"/>
</dbReference>
<dbReference type="PROSITE" id="PS50053">
    <property type="entry name" value="UBIQUITIN_2"/>
    <property type="match status" value="1"/>
</dbReference>
<dbReference type="SUPFAM" id="SSF141072">
    <property type="entry name" value="CalX-like"/>
    <property type="match status" value="1"/>
</dbReference>
<evidence type="ECO:0000259" key="5">
    <source>
        <dbReference type="PROSITE" id="PS50053"/>
    </source>
</evidence>
<dbReference type="SUPFAM" id="SSF56925">
    <property type="entry name" value="OMPA-like"/>
    <property type="match status" value="1"/>
</dbReference>
<dbReference type="Gene3D" id="2.60.40.2030">
    <property type="match status" value="1"/>
</dbReference>
<keyword evidence="4" id="KW-0812">Transmembrane</keyword>
<feature type="transmembrane region" description="Helical" evidence="4">
    <location>
        <begin position="12"/>
        <end position="33"/>
    </location>
</feature>
<evidence type="ECO:0000256" key="4">
    <source>
        <dbReference type="SAM" id="Phobius"/>
    </source>
</evidence>
<feature type="domain" description="Ubiquitin-like" evidence="5">
    <location>
        <begin position="29"/>
        <end position="100"/>
    </location>
</feature>
<organism evidence="6 7">
    <name type="scientific">Thalassolituus hydrocarboniclasticus</name>
    <dbReference type="NCBI Taxonomy" id="2742796"/>
    <lineage>
        <taxon>Bacteria</taxon>
        <taxon>Pseudomonadati</taxon>
        <taxon>Pseudomonadota</taxon>
        <taxon>Gammaproteobacteria</taxon>
        <taxon>Oceanospirillales</taxon>
        <taxon>Oceanospirillaceae</taxon>
        <taxon>Thalassolituus</taxon>
    </lineage>
</organism>
<dbReference type="Pfam" id="PF00240">
    <property type="entry name" value="ubiquitin"/>
    <property type="match status" value="1"/>
</dbReference>
<protein>
    <submittedName>
        <fullName evidence="6">Outer membrane beta-barrel protein</fullName>
    </submittedName>
</protein>